<proteinExistence type="predicted"/>
<organism evidence="1 2">
    <name type="scientific">Aurantiacibacter flavus</name>
    <dbReference type="NCBI Taxonomy" id="3145232"/>
    <lineage>
        <taxon>Bacteria</taxon>
        <taxon>Pseudomonadati</taxon>
        <taxon>Pseudomonadota</taxon>
        <taxon>Alphaproteobacteria</taxon>
        <taxon>Sphingomonadales</taxon>
        <taxon>Erythrobacteraceae</taxon>
        <taxon>Aurantiacibacter</taxon>
    </lineage>
</organism>
<evidence type="ECO:0008006" key="3">
    <source>
        <dbReference type="Google" id="ProtNLM"/>
    </source>
</evidence>
<evidence type="ECO:0000313" key="2">
    <source>
        <dbReference type="Proteomes" id="UP001484535"/>
    </source>
</evidence>
<name>A0ABV0CZ01_9SPHN</name>
<comment type="caution">
    <text evidence="1">The sequence shown here is derived from an EMBL/GenBank/DDBJ whole genome shotgun (WGS) entry which is preliminary data.</text>
</comment>
<gene>
    <name evidence="1" type="ORF">ABDJ38_12110</name>
</gene>
<evidence type="ECO:0000313" key="1">
    <source>
        <dbReference type="EMBL" id="MEN7537917.1"/>
    </source>
</evidence>
<dbReference type="RefSeq" id="WP_346785376.1">
    <property type="nucleotide sequence ID" value="NZ_JBDLBR010000004.1"/>
</dbReference>
<accession>A0ABV0CZ01</accession>
<dbReference type="InterPro" id="IPR029021">
    <property type="entry name" value="Prot-tyrosine_phosphatase-like"/>
</dbReference>
<dbReference type="EMBL" id="JBDLBR010000004">
    <property type="protein sequence ID" value="MEN7537917.1"/>
    <property type="molecule type" value="Genomic_DNA"/>
</dbReference>
<dbReference type="Proteomes" id="UP001484535">
    <property type="component" value="Unassembled WGS sequence"/>
</dbReference>
<keyword evidence="2" id="KW-1185">Reference proteome</keyword>
<dbReference type="Gene3D" id="3.90.190.10">
    <property type="entry name" value="Protein tyrosine phosphatase superfamily"/>
    <property type="match status" value="1"/>
</dbReference>
<dbReference type="SUPFAM" id="SSF52799">
    <property type="entry name" value="(Phosphotyrosine protein) phosphatases II"/>
    <property type="match status" value="1"/>
</dbReference>
<reference evidence="1 2" key="1">
    <citation type="submission" date="2024-05" db="EMBL/GenBank/DDBJ databases">
        <authorList>
            <person name="Park S."/>
        </authorList>
    </citation>
    <scope>NUCLEOTIDE SEQUENCE [LARGE SCALE GENOMIC DNA]</scope>
    <source>
        <strain evidence="1 2">DGU5</strain>
    </source>
</reference>
<sequence>MNDPEHIRAWHRLSSEVTTSGMLADRNLRDLIRADIKHVLDLTPKGHPEALPGEEHALRLLGIGYTRVSVPFATPEEEHYQAFVRAVEGLPRPLHVHCVANYRVSAFFYRYHLECGWNEQEARALMMQHWEPDESDEPGSTPWGRFVREARLASERRRRIRPVANITTEMDETDAI</sequence>
<protein>
    <recommendedName>
        <fullName evidence="3">Phosphatase</fullName>
    </recommendedName>
</protein>